<protein>
    <recommendedName>
        <fullName evidence="1">Protein kinase domain-containing protein</fullName>
    </recommendedName>
</protein>
<dbReference type="InterPro" id="IPR000719">
    <property type="entry name" value="Prot_kinase_dom"/>
</dbReference>
<name>A0A8H3CGS5_9AGAM</name>
<dbReference type="GO" id="GO:0004674">
    <property type="term" value="F:protein serine/threonine kinase activity"/>
    <property type="evidence" value="ECO:0007669"/>
    <property type="project" value="TreeGrafter"/>
</dbReference>
<dbReference type="SMART" id="SM00568">
    <property type="entry name" value="GRAM"/>
    <property type="match status" value="1"/>
</dbReference>
<evidence type="ECO:0000313" key="2">
    <source>
        <dbReference type="EMBL" id="CAE6481308.1"/>
    </source>
</evidence>
<dbReference type="InterPro" id="IPR011993">
    <property type="entry name" value="PH-like_dom_sf"/>
</dbReference>
<dbReference type="InterPro" id="IPR008271">
    <property type="entry name" value="Ser/Thr_kinase_AS"/>
</dbReference>
<dbReference type="PROSITE" id="PS50011">
    <property type="entry name" value="PROTEIN_KINASE_DOM"/>
    <property type="match status" value="1"/>
</dbReference>
<reference evidence="2" key="1">
    <citation type="submission" date="2021-01" db="EMBL/GenBank/DDBJ databases">
        <authorList>
            <person name="Kaushik A."/>
        </authorList>
    </citation>
    <scope>NUCLEOTIDE SEQUENCE</scope>
    <source>
        <strain evidence="2">AG2-2IIIB</strain>
    </source>
</reference>
<gene>
    <name evidence="2" type="ORF">RDB_LOCUS118608</name>
</gene>
<dbReference type="InterPro" id="IPR011009">
    <property type="entry name" value="Kinase-like_dom_sf"/>
</dbReference>
<dbReference type="SUPFAM" id="SSF56112">
    <property type="entry name" value="Protein kinase-like (PK-like)"/>
    <property type="match status" value="1"/>
</dbReference>
<comment type="caution">
    <text evidence="2">The sequence shown here is derived from an EMBL/GenBank/DDBJ whole genome shotgun (WGS) entry which is preliminary data.</text>
</comment>
<sequence>MIPLDSSPCYVEPLGSKEQLYASDDSCSHGNKAILPTCPAADERVEVPKSKWEPGCETPSSGLASPLLRSVLKLAPTPPSLLTAIKQSEDVEAGVSIIPSDISSKRNIAFHGLFPNVPTSDYLIQEYGCSFQRECAIGGRLYLTENHICFYSNIYRWNSNFVIPFHEVTSLERNTTTLIPNAIQVYTCTTSYTFTSLLLRDTVYELMQNIWRLAYPELGSVANERADSQASRVVGLKQTNYFDQTTEVTSAVEPALPGLPMRKGGKTSVSQLSEGQTVLANCKPLEMTPDNGCSSLVPIDNSTDFTESNIRSINPGPLGPATTEVASHAPATSSYLTEISSNLQSNSPKFMASAVYESLIQHGCLDLMSSVDPLGFSTCAVAEGGFGDVWTGRFLKDGAKIGIKVLRFTLSTGDVARKELKRTAREIYNWSKLDHENVNKLIGVIMFRERLGMVSEWMEHGNLRQYLGRNNDADRGELCIQIARGVAYLHGVNMVHGDLKACNILVSSTGVIKITDFDYSIFPECSLVFSATSRLGGTLRWMAPELVLDEKPPQRNSKTDIYALGMTFLETITDAEPYLECEREFQIYRRLAREEHPERPNKHFPDTEWGNMIWDLLLRCWDFNPVFRPTSQDVLESLLAL</sequence>
<feature type="domain" description="Protein kinase" evidence="1">
    <location>
        <begin position="375"/>
        <end position="641"/>
    </location>
</feature>
<dbReference type="InterPro" id="IPR004182">
    <property type="entry name" value="GRAM"/>
</dbReference>
<dbReference type="PROSITE" id="PS00108">
    <property type="entry name" value="PROTEIN_KINASE_ST"/>
    <property type="match status" value="1"/>
</dbReference>
<dbReference type="Gene3D" id="1.10.510.10">
    <property type="entry name" value="Transferase(Phosphotransferase) domain 1"/>
    <property type="match status" value="1"/>
</dbReference>
<dbReference type="PANTHER" id="PTHR44329">
    <property type="entry name" value="SERINE/THREONINE-PROTEIN KINASE TNNI3K-RELATED"/>
    <property type="match status" value="1"/>
</dbReference>
<dbReference type="InterPro" id="IPR001245">
    <property type="entry name" value="Ser-Thr/Tyr_kinase_cat_dom"/>
</dbReference>
<dbReference type="SMART" id="SM00220">
    <property type="entry name" value="S_TKc"/>
    <property type="match status" value="1"/>
</dbReference>
<dbReference type="InterPro" id="IPR051681">
    <property type="entry name" value="Ser/Thr_Kinases-Pseudokinases"/>
</dbReference>
<dbReference type="Proteomes" id="UP000663843">
    <property type="component" value="Unassembled WGS sequence"/>
</dbReference>
<dbReference type="Pfam" id="PF07714">
    <property type="entry name" value="PK_Tyr_Ser-Thr"/>
    <property type="match status" value="1"/>
</dbReference>
<proteinExistence type="predicted"/>
<dbReference type="Gene3D" id="2.30.29.30">
    <property type="entry name" value="Pleckstrin-homology domain (PH domain)/Phosphotyrosine-binding domain (PTB)"/>
    <property type="match status" value="1"/>
</dbReference>
<accession>A0A8H3CGS5</accession>
<evidence type="ECO:0000313" key="3">
    <source>
        <dbReference type="Proteomes" id="UP000663843"/>
    </source>
</evidence>
<dbReference type="EMBL" id="CAJMWT010003936">
    <property type="protein sequence ID" value="CAE6481308.1"/>
    <property type="molecule type" value="Genomic_DNA"/>
</dbReference>
<organism evidence="2 3">
    <name type="scientific">Rhizoctonia solani</name>
    <dbReference type="NCBI Taxonomy" id="456999"/>
    <lineage>
        <taxon>Eukaryota</taxon>
        <taxon>Fungi</taxon>
        <taxon>Dikarya</taxon>
        <taxon>Basidiomycota</taxon>
        <taxon>Agaricomycotina</taxon>
        <taxon>Agaricomycetes</taxon>
        <taxon>Cantharellales</taxon>
        <taxon>Ceratobasidiaceae</taxon>
        <taxon>Rhizoctonia</taxon>
    </lineage>
</organism>
<dbReference type="Pfam" id="PF02893">
    <property type="entry name" value="GRAM"/>
    <property type="match status" value="1"/>
</dbReference>
<dbReference type="CDD" id="cd13220">
    <property type="entry name" value="PH-GRAM_GRAMDC"/>
    <property type="match status" value="1"/>
</dbReference>
<evidence type="ECO:0000259" key="1">
    <source>
        <dbReference type="PROSITE" id="PS50011"/>
    </source>
</evidence>
<dbReference type="GO" id="GO:0005524">
    <property type="term" value="F:ATP binding"/>
    <property type="evidence" value="ECO:0007669"/>
    <property type="project" value="InterPro"/>
</dbReference>
<dbReference type="AlphaFoldDB" id="A0A8H3CGS5"/>